<feature type="region of interest" description="Disordered" evidence="3">
    <location>
        <begin position="758"/>
        <end position="777"/>
    </location>
</feature>
<protein>
    <submittedName>
        <fullName evidence="7">MATH and LRR domain-containing protein PFE0570w isoform X3</fullName>
    </submittedName>
</protein>
<feature type="domain" description="ShKT" evidence="5">
    <location>
        <begin position="42"/>
        <end position="79"/>
    </location>
</feature>
<dbReference type="SMART" id="SM00254">
    <property type="entry name" value="ShKT"/>
    <property type="match status" value="1"/>
</dbReference>
<feature type="region of interest" description="Disordered" evidence="3">
    <location>
        <begin position="87"/>
        <end position="106"/>
    </location>
</feature>
<evidence type="ECO:0000259" key="5">
    <source>
        <dbReference type="PROSITE" id="PS51670"/>
    </source>
</evidence>
<name>A0ABM4BQX0_HYDVU</name>
<dbReference type="Gene3D" id="1.10.10.1940">
    <property type="match status" value="1"/>
</dbReference>
<dbReference type="InterPro" id="IPR003582">
    <property type="entry name" value="ShKT_dom"/>
</dbReference>
<evidence type="ECO:0000256" key="1">
    <source>
        <dbReference type="PROSITE-ProRule" id="PRU01005"/>
    </source>
</evidence>
<dbReference type="RefSeq" id="XP_065651535.1">
    <property type="nucleotide sequence ID" value="XM_065795463.1"/>
</dbReference>
<keyword evidence="4" id="KW-0732">Signal</keyword>
<feature type="region of interest" description="Disordered" evidence="3">
    <location>
        <begin position="298"/>
        <end position="323"/>
    </location>
</feature>
<sequence>MINWGGGVLIMKAVLFFIILTCASCDYSNRQRRQADVVYARCNDVYPQCLSWKEQQNWCTSDQYREYMATVCPLTCGFCVKEDPIPDPVPIKSEPSPEQTSQDEYKKQMQQYYTDIQRLQGENSATQVSSAISSNTSPATTTEQLASYVPAPSPPAVDLASIYSTSPVNPDPQSIPATSEVQSVPTATIFSYPPAAPPASPPAVTSISAQVPQVASAPVYSSPSVAQAPQNVNQSPVQPLLNYAPLNPVNASVTFTAAIGQNVTALKAPINTLMMGQLIQNENDSKVYNPKLTSSALYSEKKPQKEESLQSPKNASNIESINTVKEITPQAMVKDKEKLNTDLKEGDRPALKIEKVKPQKKITNENSEDDEATNEQIRTESKHLEKNLSQAKEKRLRAELQAKAKKLKSAKKIDIEEESGDSSQEQLSKKLNSFVPKIKHQKTIQSRHLKNRLKNKKVKKLKLKKKKLKSEAKFKNEATTSSKHFSEFLKTAEENDLEYNLPSEKENVEESGSESGIGAEGEFEDALAKDLEELSFITGLNFDDDDYDVADDISNEIQNLDSKKKTHKISVKESSLFNAGASTKRNNNAHHVNVARSHVPIVEEDSSYMKLKDQSTKSNIPSNNQLATEESSDEDENEINFEDDDNSSGDSSDKKSKVLYKINQSVKPKRKAKLKGTSNIRPSNSDIVTPFKTRGKKPNAIISLNTLKFASVTSQKPNITKSLNASSKSASIASGKPNITSSLNVYSKSASVKTRKPNITNSWNASSKSRKPITNSWNVSTSKSANVATQTIASSKHKKLLNLNAVKNNFKLITAVKGSRLIVNSKPNVTVQNKLNLGLMNKNTQSNNNDNSSNLEEGFNDEYENALSSFDDESGSASGGDSPGVLPSVKENSNNSKSPADILATSEEGKLIKVISKAGNQEGKISFVLKQNFNSLLNNVHSPNYMMLSGNVKKDLEKALVKGKIEDITFSEADIEGNPRQTGKTKVSFNIKSRESLIRILMKLVDTGSINGLAVVKGSMEYDDK</sequence>
<organism evidence="6 7">
    <name type="scientific">Hydra vulgaris</name>
    <name type="common">Hydra</name>
    <name type="synonym">Hydra attenuata</name>
    <dbReference type="NCBI Taxonomy" id="6087"/>
    <lineage>
        <taxon>Eukaryota</taxon>
        <taxon>Metazoa</taxon>
        <taxon>Cnidaria</taxon>
        <taxon>Hydrozoa</taxon>
        <taxon>Hydroidolina</taxon>
        <taxon>Anthoathecata</taxon>
        <taxon>Aplanulata</taxon>
        <taxon>Hydridae</taxon>
        <taxon>Hydra</taxon>
    </lineage>
</organism>
<dbReference type="GeneID" id="100200257"/>
<feature type="region of interest" description="Disordered" evidence="3">
    <location>
        <begin position="405"/>
        <end position="433"/>
    </location>
</feature>
<feature type="region of interest" description="Disordered" evidence="3">
    <location>
        <begin position="870"/>
        <end position="902"/>
    </location>
</feature>
<feature type="compositionally biased region" description="Polar residues" evidence="3">
    <location>
        <begin position="309"/>
        <end position="323"/>
    </location>
</feature>
<reference evidence="7" key="1">
    <citation type="submission" date="2025-08" db="UniProtKB">
        <authorList>
            <consortium name="RefSeq"/>
        </authorList>
    </citation>
    <scope>IDENTIFICATION</scope>
</reference>
<feature type="compositionally biased region" description="Basic and acidic residues" evidence="3">
    <location>
        <begin position="339"/>
        <end position="357"/>
    </location>
</feature>
<accession>A0ABM4BQX0</accession>
<feature type="coiled-coil region" evidence="2">
    <location>
        <begin position="451"/>
        <end position="478"/>
    </location>
</feature>
<feature type="compositionally biased region" description="Polar residues" evidence="3">
    <location>
        <begin position="124"/>
        <end position="145"/>
    </location>
</feature>
<feature type="signal peptide" evidence="4">
    <location>
        <begin position="1"/>
        <end position="25"/>
    </location>
</feature>
<feature type="compositionally biased region" description="Polar residues" evidence="3">
    <location>
        <begin position="616"/>
        <end position="628"/>
    </location>
</feature>
<evidence type="ECO:0000256" key="4">
    <source>
        <dbReference type="SAM" id="SignalP"/>
    </source>
</evidence>
<feature type="compositionally biased region" description="Acidic residues" evidence="3">
    <location>
        <begin position="630"/>
        <end position="647"/>
    </location>
</feature>
<feature type="compositionally biased region" description="Basic and acidic residues" evidence="3">
    <location>
        <begin position="299"/>
        <end position="308"/>
    </location>
</feature>
<feature type="region of interest" description="Disordered" evidence="3">
    <location>
        <begin position="124"/>
        <end position="146"/>
    </location>
</feature>
<evidence type="ECO:0000256" key="2">
    <source>
        <dbReference type="SAM" id="Coils"/>
    </source>
</evidence>
<keyword evidence="2" id="KW-0175">Coiled coil</keyword>
<feature type="compositionally biased region" description="Polar residues" evidence="3">
    <location>
        <begin position="421"/>
        <end position="431"/>
    </location>
</feature>
<evidence type="ECO:0000256" key="3">
    <source>
        <dbReference type="SAM" id="MobiDB-lite"/>
    </source>
</evidence>
<feature type="region of interest" description="Disordered" evidence="3">
    <location>
        <begin position="339"/>
        <end position="378"/>
    </location>
</feature>
<dbReference type="PROSITE" id="PS51670">
    <property type="entry name" value="SHKT"/>
    <property type="match status" value="1"/>
</dbReference>
<comment type="caution">
    <text evidence="1">Lacks conserved residue(s) required for the propagation of feature annotation.</text>
</comment>
<evidence type="ECO:0000313" key="6">
    <source>
        <dbReference type="Proteomes" id="UP001652625"/>
    </source>
</evidence>
<gene>
    <name evidence="7" type="primary">LOC100200257</name>
</gene>
<dbReference type="Proteomes" id="UP001652625">
    <property type="component" value="Chromosome 04"/>
</dbReference>
<proteinExistence type="predicted"/>
<feature type="region of interest" description="Disordered" evidence="3">
    <location>
        <begin position="607"/>
        <end position="692"/>
    </location>
</feature>
<keyword evidence="6" id="KW-1185">Reference proteome</keyword>
<dbReference type="Pfam" id="PF01549">
    <property type="entry name" value="ShK"/>
    <property type="match status" value="1"/>
</dbReference>
<feature type="compositionally biased region" description="Polar residues" evidence="3">
    <location>
        <begin position="676"/>
        <end position="687"/>
    </location>
</feature>
<feature type="chain" id="PRO_5046729293" evidence="4">
    <location>
        <begin position="26"/>
        <end position="1025"/>
    </location>
</feature>
<feature type="compositionally biased region" description="Polar residues" evidence="3">
    <location>
        <begin position="96"/>
        <end position="106"/>
    </location>
</feature>
<evidence type="ECO:0000313" key="7">
    <source>
        <dbReference type="RefSeq" id="XP_065651535.1"/>
    </source>
</evidence>